<evidence type="ECO:0000256" key="3">
    <source>
        <dbReference type="ARBA" id="ARBA00020071"/>
    </source>
</evidence>
<keyword evidence="7" id="KW-1185">Reference proteome</keyword>
<comment type="similarity">
    <text evidence="2">Belongs to the polysaccharide deacetylase family.</text>
</comment>
<dbReference type="Pfam" id="PF01522">
    <property type="entry name" value="Polysacc_deac_1"/>
    <property type="match status" value="1"/>
</dbReference>
<evidence type="ECO:0000313" key="7">
    <source>
        <dbReference type="Proteomes" id="UP001214854"/>
    </source>
</evidence>
<proteinExistence type="inferred from homology"/>
<reference evidence="6 7" key="1">
    <citation type="submission" date="2023-01" db="EMBL/GenBank/DDBJ databases">
        <title>Novel species of the genus Asticcacaulis isolated from rivers.</title>
        <authorList>
            <person name="Lu H."/>
        </authorList>
    </citation>
    <scope>NUCLEOTIDE SEQUENCE [LARGE SCALE GENOMIC DNA]</scope>
    <source>
        <strain evidence="6 7">BYS171W</strain>
    </source>
</reference>
<sequence>MCVGTSGLAGERFEIAITVDDLPLQGAFTEGPSRLEIAKSYVKTLKAYHVKEAYGFVNGGKLATASDGREVLDYWRSAGYPLGNHGLTHMNLGRAESLAAWIGDMEANEPFIKPRMNGKAWRVLRFPNLSGGGKGERHDGAIAWLKAERYSIAEVTLSFSDWAYTEAYNRCRAKGDAVAIGAMEIQYLAQVDDGIVRMKALSRKVYGRVVPQVLLTHLSAWSAHMLPQVMARLDKAGARFVTLAKAQADPAYLEPESDWGNGPVMERAAKRHALDLSDLPKVKSTPNLDTLCR</sequence>
<dbReference type="Gene3D" id="3.20.20.370">
    <property type="entry name" value="Glycoside hydrolase/deacetylase"/>
    <property type="match status" value="1"/>
</dbReference>
<evidence type="ECO:0000313" key="6">
    <source>
        <dbReference type="EMBL" id="MDC7682127.1"/>
    </source>
</evidence>
<comment type="caution">
    <text evidence="6">The sequence shown here is derived from an EMBL/GenBank/DDBJ whole genome shotgun (WGS) entry which is preliminary data.</text>
</comment>
<organism evidence="6 7">
    <name type="scientific">Asticcacaulis aquaticus</name>
    <dbReference type="NCBI Taxonomy" id="2984212"/>
    <lineage>
        <taxon>Bacteria</taxon>
        <taxon>Pseudomonadati</taxon>
        <taxon>Pseudomonadota</taxon>
        <taxon>Alphaproteobacteria</taxon>
        <taxon>Caulobacterales</taxon>
        <taxon>Caulobacteraceae</taxon>
        <taxon>Asticcacaulis</taxon>
    </lineage>
</organism>
<dbReference type="RefSeq" id="WP_272746735.1">
    <property type="nucleotide sequence ID" value="NZ_JAQQKX010000001.1"/>
</dbReference>
<dbReference type="EMBL" id="JAQQKX010000001">
    <property type="protein sequence ID" value="MDC7682127.1"/>
    <property type="molecule type" value="Genomic_DNA"/>
</dbReference>
<protein>
    <recommendedName>
        <fullName evidence="3">Chitooligosaccharide deacetylase</fullName>
    </recommendedName>
    <alternativeName>
        <fullName evidence="4">Nodulation protein B</fullName>
    </alternativeName>
</protein>
<evidence type="ECO:0000259" key="5">
    <source>
        <dbReference type="Pfam" id="PF01522"/>
    </source>
</evidence>
<comment type="function">
    <text evidence="1">Is involved in generating a small heat-stable compound (Nod), an acylated oligomer of N-acetylglucosamine, that stimulates mitosis in various plant protoplasts.</text>
</comment>
<evidence type="ECO:0000256" key="1">
    <source>
        <dbReference type="ARBA" id="ARBA00003236"/>
    </source>
</evidence>
<evidence type="ECO:0000256" key="2">
    <source>
        <dbReference type="ARBA" id="ARBA00010973"/>
    </source>
</evidence>
<evidence type="ECO:0000256" key="4">
    <source>
        <dbReference type="ARBA" id="ARBA00032976"/>
    </source>
</evidence>
<dbReference type="InterPro" id="IPR002509">
    <property type="entry name" value="NODB_dom"/>
</dbReference>
<gene>
    <name evidence="6" type="ORF">PQU92_02500</name>
</gene>
<feature type="domain" description="NodB homology" evidence="5">
    <location>
        <begin position="14"/>
        <end position="130"/>
    </location>
</feature>
<dbReference type="Proteomes" id="UP001214854">
    <property type="component" value="Unassembled WGS sequence"/>
</dbReference>
<dbReference type="SUPFAM" id="SSF88713">
    <property type="entry name" value="Glycoside hydrolase/deacetylase"/>
    <property type="match status" value="1"/>
</dbReference>
<name>A0ABT5HPY3_9CAUL</name>
<dbReference type="InterPro" id="IPR011330">
    <property type="entry name" value="Glyco_hydro/deAcase_b/a-brl"/>
</dbReference>
<accession>A0ABT5HPY3</accession>